<dbReference type="PROSITE" id="PS50887">
    <property type="entry name" value="GGDEF"/>
    <property type="match status" value="1"/>
</dbReference>
<dbReference type="SMART" id="SM00267">
    <property type="entry name" value="GGDEF"/>
    <property type="match status" value="1"/>
</dbReference>
<dbReference type="InterPro" id="IPR035965">
    <property type="entry name" value="PAS-like_dom_sf"/>
</dbReference>
<dbReference type="CDD" id="cd01948">
    <property type="entry name" value="EAL"/>
    <property type="match status" value="1"/>
</dbReference>
<evidence type="ECO:0000259" key="4">
    <source>
        <dbReference type="PROSITE" id="PS50887"/>
    </source>
</evidence>
<keyword evidence="1" id="KW-0472">Membrane</keyword>
<evidence type="ECO:0000259" key="3">
    <source>
        <dbReference type="PROSITE" id="PS50883"/>
    </source>
</evidence>
<dbReference type="SUPFAM" id="SSF141868">
    <property type="entry name" value="EAL domain-like"/>
    <property type="match status" value="1"/>
</dbReference>
<proteinExistence type="predicted"/>
<keyword evidence="6" id="KW-1185">Reference proteome</keyword>
<dbReference type="Pfam" id="PF00563">
    <property type="entry name" value="EAL"/>
    <property type="match status" value="1"/>
</dbReference>
<feature type="domain" description="EAL" evidence="3">
    <location>
        <begin position="531"/>
        <end position="785"/>
    </location>
</feature>
<dbReference type="InterPro" id="IPR000160">
    <property type="entry name" value="GGDEF_dom"/>
</dbReference>
<dbReference type="SUPFAM" id="SSF55073">
    <property type="entry name" value="Nucleotide cyclase"/>
    <property type="match status" value="1"/>
</dbReference>
<evidence type="ECO:0000259" key="2">
    <source>
        <dbReference type="PROSITE" id="PS50112"/>
    </source>
</evidence>
<dbReference type="CDD" id="cd01949">
    <property type="entry name" value="GGDEF"/>
    <property type="match status" value="1"/>
</dbReference>
<dbReference type="EMBL" id="JARULN010000028">
    <property type="protein sequence ID" value="MDG5755444.1"/>
    <property type="molecule type" value="Genomic_DNA"/>
</dbReference>
<accession>A0ABT6H7Y6</accession>
<organism evidence="5 6">
    <name type="scientific">Ectobacillus antri</name>
    <dbReference type="NCBI Taxonomy" id="2486280"/>
    <lineage>
        <taxon>Bacteria</taxon>
        <taxon>Bacillati</taxon>
        <taxon>Bacillota</taxon>
        <taxon>Bacilli</taxon>
        <taxon>Bacillales</taxon>
        <taxon>Bacillaceae</taxon>
        <taxon>Ectobacillus</taxon>
    </lineage>
</organism>
<feature type="transmembrane region" description="Helical" evidence="1">
    <location>
        <begin position="37"/>
        <end position="61"/>
    </location>
</feature>
<comment type="caution">
    <text evidence="5">The sequence shown here is derived from an EMBL/GenBank/DDBJ whole genome shotgun (WGS) entry which is preliminary data.</text>
</comment>
<dbReference type="RefSeq" id="WP_278018643.1">
    <property type="nucleotide sequence ID" value="NZ_JARRRY010000028.1"/>
</dbReference>
<dbReference type="Pfam" id="PF00990">
    <property type="entry name" value="GGDEF"/>
    <property type="match status" value="1"/>
</dbReference>
<dbReference type="Proteomes" id="UP001218246">
    <property type="component" value="Unassembled WGS sequence"/>
</dbReference>
<protein>
    <submittedName>
        <fullName evidence="5">EAL domain-containing protein</fullName>
    </submittedName>
</protein>
<dbReference type="InterPro" id="IPR001633">
    <property type="entry name" value="EAL_dom"/>
</dbReference>
<dbReference type="Gene3D" id="3.20.20.450">
    <property type="entry name" value="EAL domain"/>
    <property type="match status" value="1"/>
</dbReference>
<reference evidence="5 6" key="1">
    <citation type="submission" date="2023-04" db="EMBL/GenBank/DDBJ databases">
        <title>Ectobacillus antri isolated from activated sludge.</title>
        <authorList>
            <person name="Yan P."/>
            <person name="Liu X."/>
        </authorList>
    </citation>
    <scope>NUCLEOTIDE SEQUENCE [LARGE SCALE GENOMIC DNA]</scope>
    <source>
        <strain evidence="5 6">C18H</strain>
    </source>
</reference>
<feature type="transmembrane region" description="Helical" evidence="1">
    <location>
        <begin position="67"/>
        <end position="91"/>
    </location>
</feature>
<dbReference type="PROSITE" id="PS50883">
    <property type="entry name" value="EAL"/>
    <property type="match status" value="1"/>
</dbReference>
<feature type="transmembrane region" description="Helical" evidence="1">
    <location>
        <begin position="98"/>
        <end position="120"/>
    </location>
</feature>
<dbReference type="NCBIfam" id="TIGR00254">
    <property type="entry name" value="GGDEF"/>
    <property type="match status" value="1"/>
</dbReference>
<dbReference type="InterPro" id="IPR052155">
    <property type="entry name" value="Biofilm_reg_signaling"/>
</dbReference>
<keyword evidence="1" id="KW-1133">Transmembrane helix</keyword>
<dbReference type="PANTHER" id="PTHR44757:SF2">
    <property type="entry name" value="BIOFILM ARCHITECTURE MAINTENANCE PROTEIN MBAA"/>
    <property type="match status" value="1"/>
</dbReference>
<dbReference type="PROSITE" id="PS50112">
    <property type="entry name" value="PAS"/>
    <property type="match status" value="1"/>
</dbReference>
<dbReference type="SMART" id="SM00052">
    <property type="entry name" value="EAL"/>
    <property type="match status" value="1"/>
</dbReference>
<keyword evidence="1" id="KW-0812">Transmembrane</keyword>
<evidence type="ECO:0000313" key="5">
    <source>
        <dbReference type="EMBL" id="MDG5755444.1"/>
    </source>
</evidence>
<feature type="transmembrane region" description="Helical" evidence="1">
    <location>
        <begin position="132"/>
        <end position="151"/>
    </location>
</feature>
<feature type="transmembrane region" description="Helical" evidence="1">
    <location>
        <begin position="163"/>
        <end position="189"/>
    </location>
</feature>
<dbReference type="InterPro" id="IPR035919">
    <property type="entry name" value="EAL_sf"/>
</dbReference>
<dbReference type="Pfam" id="PF13426">
    <property type="entry name" value="PAS_9"/>
    <property type="match status" value="1"/>
</dbReference>
<dbReference type="InterPro" id="IPR043128">
    <property type="entry name" value="Rev_trsase/Diguanyl_cyclase"/>
</dbReference>
<feature type="domain" description="GGDEF" evidence="4">
    <location>
        <begin position="389"/>
        <end position="522"/>
    </location>
</feature>
<dbReference type="SUPFAM" id="SSF55785">
    <property type="entry name" value="PYP-like sensor domain (PAS domain)"/>
    <property type="match status" value="1"/>
</dbReference>
<evidence type="ECO:0000256" key="1">
    <source>
        <dbReference type="SAM" id="Phobius"/>
    </source>
</evidence>
<dbReference type="InterPro" id="IPR029787">
    <property type="entry name" value="Nucleotide_cyclase"/>
</dbReference>
<dbReference type="NCBIfam" id="TIGR00229">
    <property type="entry name" value="sensory_box"/>
    <property type="match status" value="1"/>
</dbReference>
<evidence type="ECO:0000313" key="6">
    <source>
        <dbReference type="Proteomes" id="UP001218246"/>
    </source>
</evidence>
<dbReference type="CDD" id="cd00130">
    <property type="entry name" value="PAS"/>
    <property type="match status" value="1"/>
</dbReference>
<name>A0ABT6H7Y6_9BACI</name>
<dbReference type="PANTHER" id="PTHR44757">
    <property type="entry name" value="DIGUANYLATE CYCLASE DGCP"/>
    <property type="match status" value="1"/>
</dbReference>
<gene>
    <name evidence="5" type="ORF">P6P90_16205</name>
</gene>
<dbReference type="Gene3D" id="3.30.450.20">
    <property type="entry name" value="PAS domain"/>
    <property type="match status" value="1"/>
</dbReference>
<feature type="transmembrane region" description="Helical" evidence="1">
    <location>
        <begin position="6"/>
        <end position="25"/>
    </location>
</feature>
<dbReference type="Gene3D" id="3.30.70.270">
    <property type="match status" value="1"/>
</dbReference>
<feature type="domain" description="PAS" evidence="2">
    <location>
        <begin position="238"/>
        <end position="308"/>
    </location>
</feature>
<dbReference type="SMART" id="SM00091">
    <property type="entry name" value="PAS"/>
    <property type="match status" value="1"/>
</dbReference>
<sequence>MTGLYMLGVYLLSITSCFVIITLRMNYESKREKYKAIWGPVLLTLLFWCIHILTILSFGLPLSVNPITYFVSSLVMGGLMVWVVLHLAYSIFLTHVRFLMAVLAVSTYMFVSHYITSLFVYETFVDVKLLQLMMAFTLTLAYIYAGLRYLIELGRSESLKKIYIWKVLGSLLGGIVMAGIPYVTFLAIIETEDSFLGLRETSFIPYYIQIVFVFLLNLVPDLMREETVREQETRITDNQNNQQLLFDNHPEPVFVLSRDGIFEQVNEAFEQFTRRPKQQIIGNHFGDFMFGEVKRQFEQLFKSTIEGGAHHKELQIERQNTYKLDVMVTTIPVVVEGKTTGVYGIIKDVTEAKKVEATFQRYAYQDELTLLPNRRSFLNKLRNLEESTAPYAIMFIDMDSFKKLNDLFGHSFGDQIIQAFAGRIAKLLQGKHVFSRIAGDEFTVLIQEGLEEELLCQLAQDIIDSMKEPFYVAGKECYVTASIGIAMYPKHAGAASIVMKYADAAMYHAKKKGRNTFQIYNATIRENTEMQLTLENDLRRAISLGELTLHYQPKLHALSNEVIGLEALVRWKHPSLGMVPPGKFISIAEETGLIVALERWVMKEVCRQIIRFEQEGVVPPRIAFNLSTRHICQEDIVLFIQELLEQTWVNPNLLEIEITESLFMENTNQAIEKLQVLKDMGIRISMDDFGTGFSSLSYLKSLPLNCMKIDQSFVRDVTSDENSKAIVAMIISMANLLQFDVVAEGVETQEQLECLINLQCHQVQGYYFSKPLPIDEIQLFLQKAS</sequence>
<dbReference type="InterPro" id="IPR000014">
    <property type="entry name" value="PAS"/>
</dbReference>